<evidence type="ECO:0000313" key="2">
    <source>
        <dbReference type="EMBL" id="MFB9232702.1"/>
    </source>
</evidence>
<feature type="compositionally biased region" description="Low complexity" evidence="1">
    <location>
        <begin position="113"/>
        <end position="122"/>
    </location>
</feature>
<name>A0ABV5JGW3_9RHOB</name>
<evidence type="ECO:0000256" key="1">
    <source>
        <dbReference type="SAM" id="MobiDB-lite"/>
    </source>
</evidence>
<dbReference type="RefSeq" id="WP_213890385.1">
    <property type="nucleotide sequence ID" value="NZ_JAGFNU010000010.1"/>
</dbReference>
<accession>A0ABV5JGW3</accession>
<protein>
    <submittedName>
        <fullName evidence="2">Arsenite efflux transporter metallochaperone ArsD</fullName>
    </submittedName>
</protein>
<dbReference type="Proteomes" id="UP001589683">
    <property type="component" value="Unassembled WGS sequence"/>
</dbReference>
<reference evidence="2 3" key="1">
    <citation type="submission" date="2024-09" db="EMBL/GenBank/DDBJ databases">
        <authorList>
            <person name="Sun Q."/>
            <person name="Mori K."/>
        </authorList>
    </citation>
    <scope>NUCLEOTIDE SEQUENCE [LARGE SCALE GENOMIC DNA]</scope>
    <source>
        <strain evidence="2 3">CECT 8726</strain>
    </source>
</reference>
<keyword evidence="3" id="KW-1185">Reference proteome</keyword>
<dbReference type="Pfam" id="PF06953">
    <property type="entry name" value="ArsD"/>
    <property type="match status" value="1"/>
</dbReference>
<evidence type="ECO:0000313" key="3">
    <source>
        <dbReference type="Proteomes" id="UP001589683"/>
    </source>
</evidence>
<dbReference type="InterPro" id="IPR010712">
    <property type="entry name" value="Arsenical-R_ArsD"/>
</dbReference>
<sequence length="133" mass="13740">MTNVTVYDPAMCCSTGICGAEVEQQLVTFAADLDWLKSKGIAVTRINLSQEPAKFAENNKVKAVLESSGVEGLPVIMLGDTLNSSGRYPARGELAEMAGVAYTSETGTSGQDGSISGCCGSKKSAEETSSGCC</sequence>
<dbReference type="Gene3D" id="3.40.30.10">
    <property type="entry name" value="Glutaredoxin"/>
    <property type="match status" value="1"/>
</dbReference>
<feature type="region of interest" description="Disordered" evidence="1">
    <location>
        <begin position="105"/>
        <end position="133"/>
    </location>
</feature>
<dbReference type="EMBL" id="JBHMEA010000042">
    <property type="protein sequence ID" value="MFB9232702.1"/>
    <property type="molecule type" value="Genomic_DNA"/>
</dbReference>
<proteinExistence type="predicted"/>
<gene>
    <name evidence="2" type="primary">arsD</name>
    <name evidence="2" type="ORF">ACFFUT_12975</name>
</gene>
<comment type="caution">
    <text evidence="2">The sequence shown here is derived from an EMBL/GenBank/DDBJ whole genome shotgun (WGS) entry which is preliminary data.</text>
</comment>
<dbReference type="NCBIfam" id="NF033727">
    <property type="entry name" value="chaperon_ArsD"/>
    <property type="match status" value="1"/>
</dbReference>
<organism evidence="2 3">
    <name type="scientific">Pseudohalocynthiibacter aestuariivivens</name>
    <dbReference type="NCBI Taxonomy" id="1591409"/>
    <lineage>
        <taxon>Bacteria</taxon>
        <taxon>Pseudomonadati</taxon>
        <taxon>Pseudomonadota</taxon>
        <taxon>Alphaproteobacteria</taxon>
        <taxon>Rhodobacterales</taxon>
        <taxon>Paracoccaceae</taxon>
        <taxon>Pseudohalocynthiibacter</taxon>
    </lineage>
</organism>